<evidence type="ECO:0000313" key="3">
    <source>
        <dbReference type="Proteomes" id="UP000269721"/>
    </source>
</evidence>
<dbReference type="Proteomes" id="UP000269721">
    <property type="component" value="Unassembled WGS sequence"/>
</dbReference>
<evidence type="ECO:0000313" key="2">
    <source>
        <dbReference type="EMBL" id="RKO87351.1"/>
    </source>
</evidence>
<organism evidence="2 3">
    <name type="scientific">Blyttiomyces helicus</name>
    <dbReference type="NCBI Taxonomy" id="388810"/>
    <lineage>
        <taxon>Eukaryota</taxon>
        <taxon>Fungi</taxon>
        <taxon>Fungi incertae sedis</taxon>
        <taxon>Chytridiomycota</taxon>
        <taxon>Chytridiomycota incertae sedis</taxon>
        <taxon>Chytridiomycetes</taxon>
        <taxon>Chytridiomycetes incertae sedis</taxon>
        <taxon>Blyttiomyces</taxon>
    </lineage>
</organism>
<dbReference type="EMBL" id="KZ997487">
    <property type="protein sequence ID" value="RKO87351.1"/>
    <property type="molecule type" value="Genomic_DNA"/>
</dbReference>
<dbReference type="AlphaFoldDB" id="A0A4P9W4R7"/>
<reference evidence="3" key="1">
    <citation type="journal article" date="2018" name="Nat. Microbiol.">
        <title>Leveraging single-cell genomics to expand the fungal tree of life.</title>
        <authorList>
            <person name="Ahrendt S.R."/>
            <person name="Quandt C.A."/>
            <person name="Ciobanu D."/>
            <person name="Clum A."/>
            <person name="Salamov A."/>
            <person name="Andreopoulos B."/>
            <person name="Cheng J.F."/>
            <person name="Woyke T."/>
            <person name="Pelin A."/>
            <person name="Henrissat B."/>
            <person name="Reynolds N.K."/>
            <person name="Benny G.L."/>
            <person name="Smith M.E."/>
            <person name="James T.Y."/>
            <person name="Grigoriev I.V."/>
        </authorList>
    </citation>
    <scope>NUCLEOTIDE SEQUENCE [LARGE SCALE GENOMIC DNA]</scope>
</reference>
<keyword evidence="3" id="KW-1185">Reference proteome</keyword>
<evidence type="ECO:0000256" key="1">
    <source>
        <dbReference type="SAM" id="MobiDB-lite"/>
    </source>
</evidence>
<name>A0A4P9W4R7_9FUNG</name>
<proteinExistence type="predicted"/>
<feature type="region of interest" description="Disordered" evidence="1">
    <location>
        <begin position="112"/>
        <end position="144"/>
    </location>
</feature>
<sequence>MENSACLRRKVTLTGCLGGNGASPSSVPHDPGPPWTLRLLHPAPPLRSPSITLAASATLRQPHMMTQFDTSIVQQKTLAQETDRTRQSDGELLRPGIALLQKQISSIFSLDSKARGDQFPGSDESVGRQRTLAGTGGHRPGDKRRRGALVICDSAAWRVIHHERNYANRELPHRLSPMAMGSHMLANAHAGKSPTADGRCARRDLAHSVVGAEWIASSPRLRPRHSLYERDFNYRVITQTNDDKDKLPTCRTPAAAWRSSIQELQQPPPPLRTLQMEASGNAQRKFGVRGTRLIDY</sequence>
<gene>
    <name evidence="2" type="ORF">BDK51DRAFT_48755</name>
</gene>
<accession>A0A4P9W4R7</accession>
<protein>
    <submittedName>
        <fullName evidence="2">Uncharacterized protein</fullName>
    </submittedName>
</protein>